<protein>
    <submittedName>
        <fullName evidence="1">Uncharacterized protein</fullName>
    </submittedName>
</protein>
<accession>A0A2P2Q831</accession>
<sequence>MKQFSLSMDEPWAGYLPIQRWRIVHGQSWRTVSGCDGPDGNDNFLCSRTAEGYQMQRRKAALTLSTRVQVHKGSI</sequence>
<proteinExistence type="predicted"/>
<organism evidence="1">
    <name type="scientific">Rhizophora mucronata</name>
    <name type="common">Asiatic mangrove</name>
    <dbReference type="NCBI Taxonomy" id="61149"/>
    <lineage>
        <taxon>Eukaryota</taxon>
        <taxon>Viridiplantae</taxon>
        <taxon>Streptophyta</taxon>
        <taxon>Embryophyta</taxon>
        <taxon>Tracheophyta</taxon>
        <taxon>Spermatophyta</taxon>
        <taxon>Magnoliopsida</taxon>
        <taxon>eudicotyledons</taxon>
        <taxon>Gunneridae</taxon>
        <taxon>Pentapetalae</taxon>
        <taxon>rosids</taxon>
        <taxon>fabids</taxon>
        <taxon>Malpighiales</taxon>
        <taxon>Rhizophoraceae</taxon>
        <taxon>Rhizophora</taxon>
    </lineage>
</organism>
<reference evidence="1" key="1">
    <citation type="submission" date="2018-02" db="EMBL/GenBank/DDBJ databases">
        <title>Rhizophora mucronata_Transcriptome.</title>
        <authorList>
            <person name="Meera S.P."/>
            <person name="Sreeshan A."/>
            <person name="Augustine A."/>
        </authorList>
    </citation>
    <scope>NUCLEOTIDE SEQUENCE</scope>
    <source>
        <tissue evidence="1">Leaf</tissue>
    </source>
</reference>
<evidence type="ECO:0000313" key="1">
    <source>
        <dbReference type="EMBL" id="MBX63097.1"/>
    </source>
</evidence>
<name>A0A2P2Q831_RHIMU</name>
<dbReference type="EMBL" id="GGEC01082613">
    <property type="protein sequence ID" value="MBX63097.1"/>
    <property type="molecule type" value="Transcribed_RNA"/>
</dbReference>
<dbReference type="AlphaFoldDB" id="A0A2P2Q831"/>